<feature type="domain" description="PpiC" evidence="14">
    <location>
        <begin position="249"/>
        <end position="369"/>
    </location>
</feature>
<accession>A0A6G7YSR9</accession>
<dbReference type="InterPro" id="IPR000297">
    <property type="entry name" value="PPIase_PpiC"/>
</dbReference>
<evidence type="ECO:0000256" key="5">
    <source>
        <dbReference type="ARBA" id="ARBA00022692"/>
    </source>
</evidence>
<evidence type="ECO:0000256" key="4">
    <source>
        <dbReference type="ARBA" id="ARBA00022519"/>
    </source>
</evidence>
<comment type="similarity">
    <text evidence="11">Belongs to the PpiD chaperone family.</text>
</comment>
<gene>
    <name evidence="15" type="ORF">G7077_13505</name>
</gene>
<evidence type="ECO:0000256" key="12">
    <source>
        <dbReference type="ARBA" id="ARBA00040743"/>
    </source>
</evidence>
<evidence type="ECO:0000256" key="1">
    <source>
        <dbReference type="ARBA" id="ARBA00004382"/>
    </source>
</evidence>
<dbReference type="KEGG" id="spii:G7077_13505"/>
<keyword evidence="6" id="KW-1133">Transmembrane helix</keyword>
<evidence type="ECO:0000256" key="2">
    <source>
        <dbReference type="ARBA" id="ARBA00018370"/>
    </source>
</evidence>
<dbReference type="GO" id="GO:0003755">
    <property type="term" value="F:peptidyl-prolyl cis-trans isomerase activity"/>
    <property type="evidence" value="ECO:0007669"/>
    <property type="project" value="InterPro"/>
</dbReference>
<keyword evidence="8" id="KW-0143">Chaperone</keyword>
<dbReference type="AlphaFoldDB" id="A0A6G7YSR9"/>
<reference evidence="15 16" key="1">
    <citation type="submission" date="2020-03" db="EMBL/GenBank/DDBJ databases">
        <title>Sphingomonas sp. nov., isolated from fish.</title>
        <authorList>
            <person name="Hyun D.-W."/>
            <person name="Bae J.-W."/>
        </authorList>
    </citation>
    <scope>NUCLEOTIDE SEQUENCE [LARGE SCALE GENOMIC DNA]</scope>
    <source>
        <strain evidence="15 16">HDW15B</strain>
    </source>
</reference>
<keyword evidence="5" id="KW-0812">Transmembrane</keyword>
<evidence type="ECO:0000256" key="3">
    <source>
        <dbReference type="ARBA" id="ARBA00022475"/>
    </source>
</evidence>
<evidence type="ECO:0000256" key="7">
    <source>
        <dbReference type="ARBA" id="ARBA00023136"/>
    </source>
</evidence>
<proteinExistence type="inferred from homology"/>
<keyword evidence="16" id="KW-1185">Reference proteome</keyword>
<evidence type="ECO:0000313" key="16">
    <source>
        <dbReference type="Proteomes" id="UP000503222"/>
    </source>
</evidence>
<keyword evidence="4" id="KW-0997">Cell inner membrane</keyword>
<evidence type="ECO:0000256" key="11">
    <source>
        <dbReference type="ARBA" id="ARBA00038408"/>
    </source>
</evidence>
<dbReference type="InterPro" id="IPR052029">
    <property type="entry name" value="PpiD_chaperone"/>
</dbReference>
<evidence type="ECO:0000256" key="8">
    <source>
        <dbReference type="ARBA" id="ARBA00023186"/>
    </source>
</evidence>
<dbReference type="InterPro" id="IPR046357">
    <property type="entry name" value="PPIase_dom_sf"/>
</dbReference>
<evidence type="ECO:0000313" key="15">
    <source>
        <dbReference type="EMBL" id="QIK79771.1"/>
    </source>
</evidence>
<comment type="subcellular location">
    <subcellularLocation>
        <location evidence="1">Cell inner membrane</location>
        <topology evidence="1">Single-pass type II membrane protein</topology>
        <orientation evidence="1">Periplasmic side</orientation>
    </subcellularLocation>
</comment>
<dbReference type="SUPFAM" id="SSF54534">
    <property type="entry name" value="FKBP-like"/>
    <property type="match status" value="1"/>
</dbReference>
<keyword evidence="3" id="KW-1003">Cell membrane</keyword>
<dbReference type="Gene3D" id="3.10.50.40">
    <property type="match status" value="1"/>
</dbReference>
<evidence type="ECO:0000256" key="6">
    <source>
        <dbReference type="ARBA" id="ARBA00022989"/>
    </source>
</evidence>
<dbReference type="Pfam" id="PF13145">
    <property type="entry name" value="Rotamase_2"/>
    <property type="match status" value="1"/>
</dbReference>
<sequence>MIASFRRLSKSKIGTVILVAFGVAILASLALTDAQSFMGSGGGSGTLAKVGGQKLTERQLQDELARRLNMLRQQNPAATMADLTNSFDATVADLIDQMSLQEFARKTGFVVSKRLIDAEIANLPGTKGLDGRFSEQAYQQFLNQQRLTDGELRRLIGQEILQQLILQPVAASPRIPVGVAQNYASMLLELRQGEIGLVPVQAFAAGLKPTDADIQAHYAANRTSYMVPEQRVLRFARIGAAQVASVTATDQEISADYQKNRASYAPKSVRTLSQVVVQNQATANAIAAAAKASGSLEAAAKGKADAAFTNLGEQTREQLTSLGGAQVAGSVFSAAKGAIVGPVRSDFGWTVVKVEEVREQPGKSLEQAKAEIAPRLTEAKRKEALADLVSKIEDAIADGRNFQEAAAAAKVTIEQTPLITANGASRANPSFKLPPELAPAVQRGFELGESDDPEIVALNPEGTDNVLVGPAQVVAPAPAPLASIRDRVSADWVRKQAGDRAKAAATAIAAKVARGMPLAQAAAQAGVTLPAPRPVAVRRLQLAEMQGQVPASIQALFTLTTGKSRMVADPAGGGFAVVKLNGVTPGNAVLQPGLIAQVQKDFQEATSTDYARQFLTAVRKNIGVRRYDDAIADAKKRILAGS</sequence>
<organism evidence="15 16">
    <name type="scientific">Sphingomonas piscis</name>
    <dbReference type="NCBI Taxonomy" id="2714943"/>
    <lineage>
        <taxon>Bacteria</taxon>
        <taxon>Pseudomonadati</taxon>
        <taxon>Pseudomonadota</taxon>
        <taxon>Alphaproteobacteria</taxon>
        <taxon>Sphingomonadales</taxon>
        <taxon>Sphingomonadaceae</taxon>
        <taxon>Sphingomonas</taxon>
    </lineage>
</organism>
<dbReference type="Gene3D" id="1.10.4030.10">
    <property type="entry name" value="Porin chaperone SurA, peptide-binding domain"/>
    <property type="match status" value="1"/>
</dbReference>
<dbReference type="SUPFAM" id="SSF109998">
    <property type="entry name" value="Triger factor/SurA peptide-binding domain-like"/>
    <property type="match status" value="1"/>
</dbReference>
<evidence type="ECO:0000259" key="14">
    <source>
        <dbReference type="Pfam" id="PF13145"/>
    </source>
</evidence>
<dbReference type="InterPro" id="IPR027304">
    <property type="entry name" value="Trigger_fact/SurA_dom_sf"/>
</dbReference>
<dbReference type="PANTHER" id="PTHR47529">
    <property type="entry name" value="PEPTIDYL-PROLYL CIS-TRANS ISOMERASE D"/>
    <property type="match status" value="1"/>
</dbReference>
<dbReference type="Pfam" id="PF13624">
    <property type="entry name" value="SurA_N_3"/>
    <property type="match status" value="1"/>
</dbReference>
<name>A0A6G7YSR9_9SPHN</name>
<evidence type="ECO:0000256" key="13">
    <source>
        <dbReference type="ARBA" id="ARBA00042775"/>
    </source>
</evidence>
<evidence type="ECO:0000256" key="9">
    <source>
        <dbReference type="ARBA" id="ARBA00030642"/>
    </source>
</evidence>
<protein>
    <recommendedName>
        <fullName evidence="2">Parvulin-like PPIase</fullName>
    </recommendedName>
    <alternativeName>
        <fullName evidence="9">Peptidyl-prolyl cis-trans isomerase plp</fullName>
    </alternativeName>
    <alternativeName>
        <fullName evidence="12">Periplasmic chaperone PpiD</fullName>
    </alternativeName>
    <alternativeName>
        <fullName evidence="13">Periplasmic folding chaperone</fullName>
    </alternativeName>
    <alternativeName>
        <fullName evidence="10">Rotamase plp</fullName>
    </alternativeName>
</protein>
<dbReference type="GO" id="GO:0005886">
    <property type="term" value="C:plasma membrane"/>
    <property type="evidence" value="ECO:0007669"/>
    <property type="project" value="UniProtKB-SubCell"/>
</dbReference>
<dbReference type="PANTHER" id="PTHR47529:SF1">
    <property type="entry name" value="PERIPLASMIC CHAPERONE PPID"/>
    <property type="match status" value="1"/>
</dbReference>
<dbReference type="RefSeq" id="WP_166412156.1">
    <property type="nucleotide sequence ID" value="NZ_CP049869.1"/>
</dbReference>
<dbReference type="Proteomes" id="UP000503222">
    <property type="component" value="Chromosome"/>
</dbReference>
<dbReference type="EMBL" id="CP049869">
    <property type="protein sequence ID" value="QIK79771.1"/>
    <property type="molecule type" value="Genomic_DNA"/>
</dbReference>
<keyword evidence="7" id="KW-0472">Membrane</keyword>
<evidence type="ECO:0000256" key="10">
    <source>
        <dbReference type="ARBA" id="ARBA00031484"/>
    </source>
</evidence>